<reference evidence="7" key="1">
    <citation type="submission" date="2020-05" db="EMBL/GenBank/DDBJ databases">
        <authorList>
            <person name="Chiriac C."/>
            <person name="Salcher M."/>
            <person name="Ghai R."/>
            <person name="Kavagutti S V."/>
        </authorList>
    </citation>
    <scope>NUCLEOTIDE SEQUENCE</scope>
</reference>
<dbReference type="InterPro" id="IPR017941">
    <property type="entry name" value="Rieske_2Fe-2S"/>
</dbReference>
<dbReference type="CDD" id="cd03469">
    <property type="entry name" value="Rieske_RO_Alpha_N"/>
    <property type="match status" value="1"/>
</dbReference>
<gene>
    <name evidence="7" type="ORF">UFOPK1421_00395</name>
</gene>
<dbReference type="SUPFAM" id="SSF55961">
    <property type="entry name" value="Bet v1-like"/>
    <property type="match status" value="1"/>
</dbReference>
<dbReference type="Gene3D" id="3.90.380.10">
    <property type="entry name" value="Naphthalene 1,2-dioxygenase Alpha Subunit, Chain A, domain 1"/>
    <property type="match status" value="1"/>
</dbReference>
<protein>
    <submittedName>
        <fullName evidence="7">Unannotated protein</fullName>
    </submittedName>
</protein>
<dbReference type="Gene3D" id="2.102.10.10">
    <property type="entry name" value="Rieske [2Fe-2S] iron-sulphur domain"/>
    <property type="match status" value="1"/>
</dbReference>
<keyword evidence="3" id="KW-0560">Oxidoreductase</keyword>
<dbReference type="InterPro" id="IPR050584">
    <property type="entry name" value="Cholesterol_7-desaturase"/>
</dbReference>
<sequence length="335" mass="37905">MTSISNLSAELKSVWHPIGRSDSFGETPTRIELVGEAYVVVRLDGEIKVFADICPHRYARLSDGQVVGSNIQCPYHGWQYDANGRCAHVPALGIEATLPPAQLTIPFVQEKYDLVWVSPLEPIIDILQIPEWEDESLTRVWMPPIDINAGAAQSIDNFLDFAHFPFVHAGTFGSEKDLLVNEYSTERTQDGWGFVVEYPHVIENHEDPLVKTGAHPLIQDRLMRYDFRAPFTANLRLELPLTGMVNAIVMWCQPMTLDTTRVHIVMIRNDCHTPADIQAAIDYEMKIFTEDLKVIEFLADKTVPLDRGQSHVRSDRHTVEFRRILLKLLTSSSGS</sequence>
<dbReference type="Pfam" id="PF00355">
    <property type="entry name" value="Rieske"/>
    <property type="match status" value="1"/>
</dbReference>
<keyword evidence="2" id="KW-0479">Metal-binding</keyword>
<organism evidence="7">
    <name type="scientific">freshwater metagenome</name>
    <dbReference type="NCBI Taxonomy" id="449393"/>
    <lineage>
        <taxon>unclassified sequences</taxon>
        <taxon>metagenomes</taxon>
        <taxon>ecological metagenomes</taxon>
    </lineage>
</organism>
<proteinExistence type="predicted"/>
<evidence type="ECO:0000256" key="5">
    <source>
        <dbReference type="ARBA" id="ARBA00023014"/>
    </source>
</evidence>
<dbReference type="SUPFAM" id="SSF50022">
    <property type="entry name" value="ISP domain"/>
    <property type="match status" value="1"/>
</dbReference>
<keyword evidence="1" id="KW-0001">2Fe-2S</keyword>
<dbReference type="EMBL" id="CAEZSL010000028">
    <property type="protein sequence ID" value="CAB4536560.1"/>
    <property type="molecule type" value="Genomic_DNA"/>
</dbReference>
<dbReference type="PANTHER" id="PTHR21266">
    <property type="entry name" value="IRON-SULFUR DOMAIN CONTAINING PROTEIN"/>
    <property type="match status" value="1"/>
</dbReference>
<feature type="domain" description="Rieske" evidence="6">
    <location>
        <begin position="15"/>
        <end position="117"/>
    </location>
</feature>
<accession>A0A6J6BBN7</accession>
<dbReference type="GO" id="GO:0016491">
    <property type="term" value="F:oxidoreductase activity"/>
    <property type="evidence" value="ECO:0007669"/>
    <property type="project" value="UniProtKB-KW"/>
</dbReference>
<keyword evidence="4" id="KW-0408">Iron</keyword>
<evidence type="ECO:0000256" key="3">
    <source>
        <dbReference type="ARBA" id="ARBA00023002"/>
    </source>
</evidence>
<evidence type="ECO:0000256" key="1">
    <source>
        <dbReference type="ARBA" id="ARBA00022714"/>
    </source>
</evidence>
<dbReference type="GO" id="GO:0051537">
    <property type="term" value="F:2 iron, 2 sulfur cluster binding"/>
    <property type="evidence" value="ECO:0007669"/>
    <property type="project" value="UniProtKB-KW"/>
</dbReference>
<dbReference type="AlphaFoldDB" id="A0A6J6BBN7"/>
<dbReference type="InterPro" id="IPR036922">
    <property type="entry name" value="Rieske_2Fe-2S_sf"/>
</dbReference>
<evidence type="ECO:0000259" key="6">
    <source>
        <dbReference type="PROSITE" id="PS51296"/>
    </source>
</evidence>
<dbReference type="PANTHER" id="PTHR21266:SF57">
    <property type="entry name" value="3-CHLOROBENZOATE-3,4-DIOXYGENASE"/>
    <property type="match status" value="1"/>
</dbReference>
<dbReference type="InterPro" id="IPR044043">
    <property type="entry name" value="VanA_C_cat"/>
</dbReference>
<dbReference type="Pfam" id="PF19112">
    <property type="entry name" value="VanA_C"/>
    <property type="match status" value="1"/>
</dbReference>
<evidence type="ECO:0000313" key="7">
    <source>
        <dbReference type="EMBL" id="CAB4536560.1"/>
    </source>
</evidence>
<evidence type="ECO:0000256" key="2">
    <source>
        <dbReference type="ARBA" id="ARBA00022723"/>
    </source>
</evidence>
<keyword evidence="5" id="KW-0411">Iron-sulfur</keyword>
<evidence type="ECO:0000256" key="4">
    <source>
        <dbReference type="ARBA" id="ARBA00023004"/>
    </source>
</evidence>
<name>A0A6J6BBN7_9ZZZZ</name>
<dbReference type="GO" id="GO:0046872">
    <property type="term" value="F:metal ion binding"/>
    <property type="evidence" value="ECO:0007669"/>
    <property type="project" value="UniProtKB-KW"/>
</dbReference>
<dbReference type="PROSITE" id="PS51296">
    <property type="entry name" value="RIESKE"/>
    <property type="match status" value="1"/>
</dbReference>